<evidence type="ECO:0000256" key="1">
    <source>
        <dbReference type="ARBA" id="ARBA00023002"/>
    </source>
</evidence>
<dbReference type="PANTHER" id="PTHR47534">
    <property type="entry name" value="YALI0E05731P"/>
    <property type="match status" value="1"/>
</dbReference>
<dbReference type="eggNOG" id="KOG1208">
    <property type="taxonomic scope" value="Eukaryota"/>
</dbReference>
<accession>V5I245</accession>
<reference evidence="4" key="1">
    <citation type="journal article" date="2014" name="Genome Announc.">
        <title>Draft genome sequence of the formaldehyde-resistant fungus Byssochlamys spectabilis No. 5 (anamorph Paecilomyces variotii No. 5) (NBRC109023).</title>
        <authorList>
            <person name="Oka T."/>
            <person name="Ekino K."/>
            <person name="Fukuda K."/>
            <person name="Nomura Y."/>
        </authorList>
    </citation>
    <scope>NUCLEOTIDE SEQUENCE [LARGE SCALE GENOMIC DNA]</scope>
    <source>
        <strain evidence="4">No. 5 / NBRC 109023</strain>
    </source>
</reference>
<evidence type="ECO:0000313" key="3">
    <source>
        <dbReference type="EMBL" id="GAD96890.1"/>
    </source>
</evidence>
<protein>
    <submittedName>
        <fullName evidence="3">Short-chain dehydrogenase/reductase</fullName>
    </submittedName>
</protein>
<gene>
    <name evidence="3" type="ORF">PVAR5_5555</name>
</gene>
<dbReference type="Gene3D" id="3.40.50.720">
    <property type="entry name" value="NAD(P)-binding Rossmann-like Domain"/>
    <property type="match status" value="1"/>
</dbReference>
<dbReference type="InParanoid" id="V5I245"/>
<comment type="caution">
    <text evidence="3">The sequence shown here is derived from an EMBL/GenBank/DDBJ whole genome shotgun (WGS) entry which is preliminary data.</text>
</comment>
<name>V5I245_BYSSN</name>
<dbReference type="FunFam" id="3.40.50.720:FF:000637">
    <property type="entry name" value="Uncharacterized oxidoreductase C736.13"/>
    <property type="match status" value="1"/>
</dbReference>
<keyword evidence="4" id="KW-1185">Reference proteome</keyword>
<evidence type="ECO:0000256" key="2">
    <source>
        <dbReference type="SAM" id="MobiDB-lite"/>
    </source>
</evidence>
<dbReference type="InterPro" id="IPR036291">
    <property type="entry name" value="NAD(P)-bd_dom_sf"/>
</dbReference>
<organism evidence="3 4">
    <name type="scientific">Byssochlamys spectabilis (strain No. 5 / NBRC 109023)</name>
    <name type="common">Paecilomyces variotii</name>
    <dbReference type="NCBI Taxonomy" id="1356009"/>
    <lineage>
        <taxon>Eukaryota</taxon>
        <taxon>Fungi</taxon>
        <taxon>Dikarya</taxon>
        <taxon>Ascomycota</taxon>
        <taxon>Pezizomycotina</taxon>
        <taxon>Eurotiomycetes</taxon>
        <taxon>Eurotiomycetidae</taxon>
        <taxon>Eurotiales</taxon>
        <taxon>Thermoascaceae</taxon>
        <taxon>Paecilomyces</taxon>
    </lineage>
</organism>
<dbReference type="HOGENOM" id="CLU_044999_0_0_1"/>
<dbReference type="PANTHER" id="PTHR47534:SF2">
    <property type="entry name" value="KETOREDUCTASE (KR) DOMAIN-CONTAINING PROTEIN-RELATED"/>
    <property type="match status" value="1"/>
</dbReference>
<dbReference type="InterPro" id="IPR052228">
    <property type="entry name" value="Sec_Metab_Biosynth_Oxidored"/>
</dbReference>
<proteinExistence type="predicted"/>
<feature type="region of interest" description="Disordered" evidence="2">
    <location>
        <begin position="414"/>
        <end position="437"/>
    </location>
</feature>
<sequence>MVSLQNVRSNNASLKELGPGLVAVFVGGTSGIGESTAREFVRHTLSPRVYLVGRNETRASKIIEELRSLNPDGKVSFIKSDASLLRSVDEACEDIKKREEKVNLLFMSCGFLSTKGRDETSEGLDKKLNVHYYSRMRFIHNLLPQLTAASSTSTANNRSLSRVVSVLGAGQEGALNLSDLALKHNYSMRTCAAHAITMNSLMTHELASQNPGTSFIHTYPGVVKTGIMRDLGPLARFGAEVFSVLAKPFMVPLEESGERHLYAATSQAFIPKDSGDKSAAAVGSDGVKGSGGYLLHWNGDIVGKQDLLRKYREEGVGKTVWQDTLDVFQKMPLDALAPIPPVPGPSLLSDRPQDELALVPIEFEGELDTDAPREDIVEPAAEDAADVAGEDVVVTTALLAEEAAVAAVGLHVAQTNTLKPRPSQREQMESLARGLLR</sequence>
<dbReference type="InterPro" id="IPR002347">
    <property type="entry name" value="SDR_fam"/>
</dbReference>
<dbReference type="OrthoDB" id="2898509at2759"/>
<evidence type="ECO:0000313" key="4">
    <source>
        <dbReference type="Proteomes" id="UP000018001"/>
    </source>
</evidence>
<dbReference type="AlphaFoldDB" id="V5I245"/>
<dbReference type="Proteomes" id="UP000018001">
    <property type="component" value="Unassembled WGS sequence"/>
</dbReference>
<dbReference type="EMBL" id="BAUL01000177">
    <property type="protein sequence ID" value="GAD96890.1"/>
    <property type="molecule type" value="Genomic_DNA"/>
</dbReference>
<dbReference type="Pfam" id="PF00106">
    <property type="entry name" value="adh_short"/>
    <property type="match status" value="1"/>
</dbReference>
<dbReference type="SUPFAM" id="SSF51735">
    <property type="entry name" value="NAD(P)-binding Rossmann-fold domains"/>
    <property type="match status" value="1"/>
</dbReference>
<dbReference type="GO" id="GO:0016491">
    <property type="term" value="F:oxidoreductase activity"/>
    <property type="evidence" value="ECO:0007669"/>
    <property type="project" value="UniProtKB-KW"/>
</dbReference>
<keyword evidence="1" id="KW-0560">Oxidoreductase</keyword>